<gene>
    <name evidence="2" type="ORF">MTR67_038546</name>
</gene>
<dbReference type="Gene3D" id="3.60.10.10">
    <property type="entry name" value="Endonuclease/exonuclease/phosphatase"/>
    <property type="match status" value="1"/>
</dbReference>
<dbReference type="PANTHER" id="PTHR33116">
    <property type="entry name" value="REVERSE TRANSCRIPTASE ZINC-BINDING DOMAIN-CONTAINING PROTEIN-RELATED-RELATED"/>
    <property type="match status" value="1"/>
</dbReference>
<protein>
    <recommendedName>
        <fullName evidence="1">Reverse transcriptase domain-containing protein</fullName>
    </recommendedName>
</protein>
<dbReference type="InterPro" id="IPR036691">
    <property type="entry name" value="Endo/exonu/phosph_ase_sf"/>
</dbReference>
<dbReference type="Proteomes" id="UP001234989">
    <property type="component" value="Chromosome 9"/>
</dbReference>
<reference evidence="2" key="1">
    <citation type="submission" date="2023-08" db="EMBL/GenBank/DDBJ databases">
        <title>A de novo genome assembly of Solanum verrucosum Schlechtendal, a Mexican diploid species geographically isolated from the other diploid A-genome species in potato relatives.</title>
        <authorList>
            <person name="Hosaka K."/>
        </authorList>
    </citation>
    <scope>NUCLEOTIDE SEQUENCE</scope>
    <source>
        <tissue evidence="2">Young leaves</tissue>
    </source>
</reference>
<dbReference type="InterPro" id="IPR000477">
    <property type="entry name" value="RT_dom"/>
</dbReference>
<dbReference type="GO" id="GO:0003824">
    <property type="term" value="F:catalytic activity"/>
    <property type="evidence" value="ECO:0007669"/>
    <property type="project" value="InterPro"/>
</dbReference>
<dbReference type="SUPFAM" id="SSF56219">
    <property type="entry name" value="DNase I-like"/>
    <property type="match status" value="1"/>
</dbReference>
<evidence type="ECO:0000259" key="1">
    <source>
        <dbReference type="PROSITE" id="PS50878"/>
    </source>
</evidence>
<dbReference type="Pfam" id="PF03372">
    <property type="entry name" value="Exo_endo_phos"/>
    <property type="match status" value="1"/>
</dbReference>
<evidence type="ECO:0000313" key="3">
    <source>
        <dbReference type="Proteomes" id="UP001234989"/>
    </source>
</evidence>
<organism evidence="2 3">
    <name type="scientific">Solanum verrucosum</name>
    <dbReference type="NCBI Taxonomy" id="315347"/>
    <lineage>
        <taxon>Eukaryota</taxon>
        <taxon>Viridiplantae</taxon>
        <taxon>Streptophyta</taxon>
        <taxon>Embryophyta</taxon>
        <taxon>Tracheophyta</taxon>
        <taxon>Spermatophyta</taxon>
        <taxon>Magnoliopsida</taxon>
        <taxon>eudicotyledons</taxon>
        <taxon>Gunneridae</taxon>
        <taxon>Pentapetalae</taxon>
        <taxon>asterids</taxon>
        <taxon>lamiids</taxon>
        <taxon>Solanales</taxon>
        <taxon>Solanaceae</taxon>
        <taxon>Solanoideae</taxon>
        <taxon>Solaneae</taxon>
        <taxon>Solanum</taxon>
    </lineage>
</organism>
<dbReference type="CDD" id="cd01650">
    <property type="entry name" value="RT_nLTR_like"/>
    <property type="match status" value="1"/>
</dbReference>
<dbReference type="InterPro" id="IPR043502">
    <property type="entry name" value="DNA/RNA_pol_sf"/>
</dbReference>
<proteinExistence type="predicted"/>
<name>A0AAF0UGP5_SOLVR</name>
<dbReference type="PANTHER" id="PTHR33116:SF85">
    <property type="entry name" value="REVERSE TRANSCRIPTASE ZINC-BINDING DOMAIN-CONTAINING PROTEIN"/>
    <property type="match status" value="1"/>
</dbReference>
<dbReference type="PROSITE" id="PS50878">
    <property type="entry name" value="RT_POL"/>
    <property type="match status" value="1"/>
</dbReference>
<feature type="domain" description="Reverse transcriptase" evidence="1">
    <location>
        <begin position="483"/>
        <end position="763"/>
    </location>
</feature>
<dbReference type="SUPFAM" id="SSF56672">
    <property type="entry name" value="DNA/RNA polymerases"/>
    <property type="match status" value="1"/>
</dbReference>
<dbReference type="InterPro" id="IPR005135">
    <property type="entry name" value="Endo/exonuclease/phosphatase"/>
</dbReference>
<keyword evidence="3" id="KW-1185">Reference proteome</keyword>
<dbReference type="AlphaFoldDB" id="A0AAF0UGP5"/>
<evidence type="ECO:0000313" key="2">
    <source>
        <dbReference type="EMBL" id="WMV45161.1"/>
    </source>
</evidence>
<accession>A0AAF0UGP5</accession>
<sequence length="1087" mass="125788">MRVKILSWNVRGLNGENKRELVRKLLQQWGADIIVLVETKLNGQIDNILQSIWNNRWAGVLMKEAQGSSGGIMILWDKRVWRGELLLVGSQCLTGKFSGIHDDFNWCITAVYADCDTVIRRVLWQELLQMKTSINGPWVVCGDFNVTRFATERTNCNRQNGAMTEFSACIEELEMVDPPLFGGSFTWRRGEDHNCASRIDRFLHCAEWGENFTQINQCSLPKIASDHNPIMLSCGDEGWRKSYFKFETWWLEVEGFKEKVREWWESFNVNGRPGYILAEKLKMLKAKLKEWSKTNKGNWKQRKEDILSQISSWETIQEQRPLTDDEMIQKTHLGMEFEEVAKQEEIAWKQRSRIQWLKQGDKNTKFFHRIATTHKRFNSMEQLEVEGEITKDQIRIKEAAQEFYKNLYKETEGWRPDQRILDVSRISEEEQVWLQRPFEEEEILGSLNMCAKEKAPGPDGFPMMFFQTFWTLLKEDIIKTIQFFHSNQVFEKSFNATFIALIPKKAGASNLKDFRPISLVGGVYKLIARLLAERLKQVLDKLINKHQMAFVKGRQIMDAALIVSECIDSRIKEGSPGLMCKLDIQKAFDHVNWSFLLNILSQMGFGDKWLKWIETCSKTVKFSVLVNGEPVGFFESERGLRQGDPLSPFLFILAMEGFNAMMRIATQNRWIKGFKVGGRGAEEREIGHMLYADDTIILCDPVEEQISYFRVILVLFEAVSGLKVNWGKSSLFPVNEVPQIKEMAGILGCSVGKLPTTYLGMPLGNNHKALEIWDGILEKTEKKLSGWKAQYLSLGGRLILINSVLDSLPTYVMSLFPIPGKVVENLDKLRRKFLWQGNKDGKGYSLVNWETALLSKDRGGLGIKNLKLQNESLLKKWLWRYTEERNSLWKEVIIAKYGELNPWCTEITTEPYGVGAWRSIRNLWSQMETNLYIKVGSGTKTKFWKDVWIDQSPLRDLFPDLFQICGNPDANVGDCWTEQGWDLVFRRLLNDWEVERVAEILGMLGGVTINANATDRMLWKHSKDGLFSVNSAYRRGLQHLKSELDNARTYIKRVEELDKERGYQEPEEMVEVNTIMYMVVNLEGKEQ</sequence>
<dbReference type="Pfam" id="PF00078">
    <property type="entry name" value="RVT_1"/>
    <property type="match status" value="1"/>
</dbReference>
<dbReference type="EMBL" id="CP133620">
    <property type="protein sequence ID" value="WMV45161.1"/>
    <property type="molecule type" value="Genomic_DNA"/>
</dbReference>